<dbReference type="OrthoDB" id="9812071at2"/>
<evidence type="ECO:0000259" key="2">
    <source>
        <dbReference type="Pfam" id="PF07835"/>
    </source>
</evidence>
<dbReference type="STRING" id="1494590.ATN84_14595"/>
<accession>A0A135HSG1</accession>
<evidence type="ECO:0000313" key="3">
    <source>
        <dbReference type="EMBL" id="KXF76130.1"/>
    </source>
</evidence>
<dbReference type="InterPro" id="IPR036596">
    <property type="entry name" value="Cyt-C_aa3_sf"/>
</dbReference>
<gene>
    <name evidence="3" type="ORF">ATN84_14595</name>
</gene>
<comment type="caution">
    <text evidence="3">The sequence shown here is derived from an EMBL/GenBank/DDBJ whole genome shotgun (WGS) entry which is preliminary data.</text>
</comment>
<dbReference type="Gene3D" id="1.20.5.160">
    <property type="entry name" value="Bacterial aa3 type cytochrome c oxidase subunit IV"/>
    <property type="match status" value="1"/>
</dbReference>
<protein>
    <submittedName>
        <fullName evidence="3">MFS transporter</fullName>
    </submittedName>
</protein>
<proteinExistence type="predicted"/>
<keyword evidence="1" id="KW-1133">Transmembrane helix</keyword>
<dbReference type="Pfam" id="PF07835">
    <property type="entry name" value="COX4_pro_2"/>
    <property type="match status" value="1"/>
</dbReference>
<dbReference type="Proteomes" id="UP000070107">
    <property type="component" value="Unassembled WGS sequence"/>
</dbReference>
<evidence type="ECO:0000256" key="1">
    <source>
        <dbReference type="SAM" id="Phobius"/>
    </source>
</evidence>
<dbReference type="InterPro" id="IPR012422">
    <property type="entry name" value="Cyt_c_oxidase_su4_bac-aa3"/>
</dbReference>
<dbReference type="AlphaFoldDB" id="A0A135HSG1"/>
<dbReference type="RefSeq" id="WP_068882872.1">
    <property type="nucleotide sequence ID" value="NZ_LNTU01000034.1"/>
</dbReference>
<organism evidence="3 4">
    <name type="scientific">Paramesorhizobium deserti</name>
    <dbReference type="NCBI Taxonomy" id="1494590"/>
    <lineage>
        <taxon>Bacteria</taxon>
        <taxon>Pseudomonadati</taxon>
        <taxon>Pseudomonadota</taxon>
        <taxon>Alphaproteobacteria</taxon>
        <taxon>Hyphomicrobiales</taxon>
        <taxon>Phyllobacteriaceae</taxon>
        <taxon>Paramesorhizobium</taxon>
    </lineage>
</organism>
<feature type="transmembrane region" description="Helical" evidence="1">
    <location>
        <begin position="39"/>
        <end position="72"/>
    </location>
</feature>
<keyword evidence="1" id="KW-0472">Membrane</keyword>
<keyword evidence="4" id="KW-1185">Reference proteome</keyword>
<keyword evidence="1" id="KW-0812">Transmembrane</keyword>
<reference evidence="3 4" key="1">
    <citation type="submission" date="2015-11" db="EMBL/GenBank/DDBJ databases">
        <title>Draft genome sequence of Paramesorhizobium deserti A-3-E, a strain highly resistant to diverse beta-lactam antibiotics.</title>
        <authorList>
            <person name="Lv R."/>
            <person name="Yang X."/>
            <person name="Fang N."/>
            <person name="Guo J."/>
            <person name="Luo X."/>
            <person name="Peng F."/>
            <person name="Yang R."/>
            <person name="Cui Y."/>
            <person name="Fang C."/>
            <person name="Song Y."/>
        </authorList>
    </citation>
    <scope>NUCLEOTIDE SEQUENCE [LARGE SCALE GENOMIC DNA]</scope>
    <source>
        <strain evidence="3 4">A-3-E</strain>
    </source>
</reference>
<dbReference type="SUPFAM" id="SSF81469">
    <property type="entry name" value="Bacterial aa3 type cytochrome c oxidase subunit IV"/>
    <property type="match status" value="1"/>
</dbReference>
<dbReference type="EMBL" id="LNTU01000034">
    <property type="protein sequence ID" value="KXF76130.1"/>
    <property type="molecule type" value="Genomic_DNA"/>
</dbReference>
<evidence type="ECO:0000313" key="4">
    <source>
        <dbReference type="Proteomes" id="UP000070107"/>
    </source>
</evidence>
<feature type="domain" description="Cytochrome c oxidase subunit IV bacterial aa3 type" evidence="2">
    <location>
        <begin position="5"/>
        <end position="50"/>
    </location>
</feature>
<name>A0A135HSG1_9HYPH</name>
<sequence>MAEHHNTAPAELGAPMEYAEHEKTYAGFLAVTKWGTVAVVAVLIAMAFGFFVGGIFSATVLFILICVAAWFLL</sequence>